<name>A0A6G8RIR9_9CAUD</name>
<reference evidence="2" key="1">
    <citation type="submission" date="2020-02" db="EMBL/GenBank/DDBJ databases">
        <authorList>
            <person name="Olsen N.S."/>
            <person name="Forero-Junco L."/>
            <person name="Kot W."/>
            <person name="Hansen L.H."/>
        </authorList>
    </citation>
    <scope>NUCLEOTIDE SEQUENCE [LARGE SCALE GENOMIC DNA]</scope>
</reference>
<dbReference type="GeneID" id="99011130"/>
<proteinExistence type="predicted"/>
<dbReference type="RefSeq" id="YP_011109291.1">
    <property type="nucleotide sequence ID" value="NC_092683.1"/>
</dbReference>
<dbReference type="EMBL" id="MT074464">
    <property type="protein sequence ID" value="QIO01326.1"/>
    <property type="molecule type" value="Genomic_DNA"/>
</dbReference>
<keyword evidence="2" id="KW-1185">Reference proteome</keyword>
<accession>A0A6G8RIR9</accession>
<organism evidence="1 2">
    <name type="scientific">Salmonella phage bobsandoy</name>
    <dbReference type="NCBI Taxonomy" id="2713284"/>
    <lineage>
        <taxon>Viruses</taxon>
        <taxon>Duplodnaviria</taxon>
        <taxon>Heunggongvirae</taxon>
        <taxon>Uroviricota</taxon>
        <taxon>Caudoviricetes</taxon>
        <taxon>Demerecviridae</taxon>
        <taxon>Markadamsvirinae</taxon>
        <taxon>Epseptimavirus</taxon>
        <taxon>Epseptimavirus bobsandoy</taxon>
    </lineage>
</organism>
<dbReference type="Proteomes" id="UP000501761">
    <property type="component" value="Segment"/>
</dbReference>
<protein>
    <submittedName>
        <fullName evidence="1">Putative membrane protein</fullName>
    </submittedName>
</protein>
<sequence length="72" mass="8456">MFSFVAIFIIGVLAGIFGTLGAINKHREYVVGVSRELSERERRFTEKREEFEREWNDGSRSSRRRFKIDGKS</sequence>
<evidence type="ECO:0000313" key="1">
    <source>
        <dbReference type="EMBL" id="QIO01326.1"/>
    </source>
</evidence>
<evidence type="ECO:0000313" key="2">
    <source>
        <dbReference type="Proteomes" id="UP000501761"/>
    </source>
</evidence>
<gene>
    <name evidence="1" type="ORF">bobsandoy_15</name>
</gene>